<dbReference type="GO" id="GO:0045944">
    <property type="term" value="P:positive regulation of transcription by RNA polymerase II"/>
    <property type="evidence" value="ECO:0007669"/>
    <property type="project" value="InterPro"/>
</dbReference>
<protein>
    <submittedName>
        <fullName evidence="7">Agamous-like MADS-box protein AGL62</fullName>
    </submittedName>
</protein>
<dbReference type="PANTHER" id="PTHR11945:SF629">
    <property type="entry name" value="OS02G0164450 PROTEIN"/>
    <property type="match status" value="1"/>
</dbReference>
<keyword evidence="4" id="KW-0804">Transcription</keyword>
<gene>
    <name evidence="7" type="primary">LOC108817556</name>
</gene>
<keyword evidence="6" id="KW-1185">Reference proteome</keyword>
<evidence type="ECO:0000256" key="3">
    <source>
        <dbReference type="ARBA" id="ARBA00023125"/>
    </source>
</evidence>
<dbReference type="PROSITE" id="PS50066">
    <property type="entry name" value="MADS_BOX_2"/>
    <property type="match status" value="1"/>
</dbReference>
<dbReference type="Pfam" id="PF00319">
    <property type="entry name" value="SRF-TF"/>
    <property type="match status" value="1"/>
</dbReference>
<dbReference type="GO" id="GO:0005634">
    <property type="term" value="C:nucleus"/>
    <property type="evidence" value="ECO:0007669"/>
    <property type="project" value="UniProtKB-SubCell"/>
</dbReference>
<dbReference type="GeneID" id="108817556"/>
<dbReference type="FunFam" id="3.40.1810.10:FF:000006">
    <property type="entry name" value="Agamous-like MADS-box protein AGL62"/>
    <property type="match status" value="1"/>
</dbReference>
<evidence type="ECO:0000256" key="4">
    <source>
        <dbReference type="ARBA" id="ARBA00023163"/>
    </source>
</evidence>
<dbReference type="CDD" id="cd00265">
    <property type="entry name" value="MADS_MEF2_like"/>
    <property type="match status" value="1"/>
</dbReference>
<evidence type="ECO:0000313" key="7">
    <source>
        <dbReference type="RefSeq" id="XP_018445778.1"/>
    </source>
</evidence>
<keyword evidence="2" id="KW-0805">Transcription regulation</keyword>
<dbReference type="GO" id="GO:0000978">
    <property type="term" value="F:RNA polymerase II cis-regulatory region sequence-specific DNA binding"/>
    <property type="evidence" value="ECO:0007669"/>
    <property type="project" value="TreeGrafter"/>
</dbReference>
<evidence type="ECO:0000313" key="6">
    <source>
        <dbReference type="Proteomes" id="UP000504610"/>
    </source>
</evidence>
<dbReference type="PANTHER" id="PTHR11945">
    <property type="entry name" value="MADS BOX PROTEIN"/>
    <property type="match status" value="1"/>
</dbReference>
<keyword evidence="3" id="KW-0238">DNA-binding</keyword>
<proteinExistence type="predicted"/>
<keyword evidence="5" id="KW-0539">Nucleus</keyword>
<reference evidence="6" key="1">
    <citation type="journal article" date="2019" name="Database">
        <title>The radish genome database (RadishGD): an integrated information resource for radish genomics.</title>
        <authorList>
            <person name="Yu H.J."/>
            <person name="Baek S."/>
            <person name="Lee Y.J."/>
            <person name="Cho A."/>
            <person name="Mun J.H."/>
        </authorList>
    </citation>
    <scope>NUCLEOTIDE SEQUENCE [LARGE SCALE GENOMIC DNA]</scope>
    <source>
        <strain evidence="6">cv. WK10039</strain>
    </source>
</reference>
<reference evidence="7" key="2">
    <citation type="submission" date="2025-08" db="UniProtKB">
        <authorList>
            <consortium name="RefSeq"/>
        </authorList>
    </citation>
    <scope>IDENTIFICATION</scope>
    <source>
        <tissue evidence="7">Leaf</tissue>
    </source>
</reference>
<dbReference type="InterPro" id="IPR033896">
    <property type="entry name" value="MEF2-like_N"/>
</dbReference>
<dbReference type="PRINTS" id="PR00404">
    <property type="entry name" value="MADSDOMAIN"/>
</dbReference>
<dbReference type="AlphaFoldDB" id="A0A6J0KBK6"/>
<name>A0A6J0KBK6_RAPSA</name>
<organism evidence="6 7">
    <name type="scientific">Raphanus sativus</name>
    <name type="common">Radish</name>
    <name type="synonym">Raphanus raphanistrum var. sativus</name>
    <dbReference type="NCBI Taxonomy" id="3726"/>
    <lineage>
        <taxon>Eukaryota</taxon>
        <taxon>Viridiplantae</taxon>
        <taxon>Streptophyta</taxon>
        <taxon>Embryophyta</taxon>
        <taxon>Tracheophyta</taxon>
        <taxon>Spermatophyta</taxon>
        <taxon>Magnoliopsida</taxon>
        <taxon>eudicotyledons</taxon>
        <taxon>Gunneridae</taxon>
        <taxon>Pentapetalae</taxon>
        <taxon>rosids</taxon>
        <taxon>malvids</taxon>
        <taxon>Brassicales</taxon>
        <taxon>Brassicaceae</taxon>
        <taxon>Brassiceae</taxon>
        <taxon>Raphanus</taxon>
    </lineage>
</organism>
<dbReference type="OrthoDB" id="2284405at2759"/>
<evidence type="ECO:0000256" key="2">
    <source>
        <dbReference type="ARBA" id="ARBA00023015"/>
    </source>
</evidence>
<sequence>MARNRRGSKKIQIVKIENDANLQVTFSKRRQSLFKKASELCTLCGVGMGVIVFSPGQKVFSFGNPDIRSVIDNFKNHNHNPLIHAEDGLNPTIQNLNSLLTQELTNLEMEKKRKEELDDIQKKREETEKWWEKPPSQLDFSQNTCLISVLENLKMQLVSQPSQHLQAIDPPNYYGGSYNNIVGGGNVDIFDQTRMFDGNASNYNPNMIIPNNEPIFGYNVNNNVSEAFGPTSHLNMPE</sequence>
<comment type="subcellular location">
    <subcellularLocation>
        <location evidence="1">Nucleus</location>
    </subcellularLocation>
</comment>
<evidence type="ECO:0000256" key="1">
    <source>
        <dbReference type="ARBA" id="ARBA00004123"/>
    </source>
</evidence>
<dbReference type="InterPro" id="IPR002100">
    <property type="entry name" value="TF_MADSbox"/>
</dbReference>
<evidence type="ECO:0000256" key="5">
    <source>
        <dbReference type="ARBA" id="ARBA00023242"/>
    </source>
</evidence>
<dbReference type="SMART" id="SM00432">
    <property type="entry name" value="MADS"/>
    <property type="match status" value="1"/>
</dbReference>
<dbReference type="RefSeq" id="XP_018445778.1">
    <property type="nucleotide sequence ID" value="XM_018590276.2"/>
</dbReference>
<dbReference type="SUPFAM" id="SSF55455">
    <property type="entry name" value="SRF-like"/>
    <property type="match status" value="1"/>
</dbReference>
<dbReference type="Gene3D" id="3.40.1810.10">
    <property type="entry name" value="Transcription factor, MADS-box"/>
    <property type="match status" value="1"/>
</dbReference>
<dbReference type="GO" id="GO:0000981">
    <property type="term" value="F:DNA-binding transcription factor activity, RNA polymerase II-specific"/>
    <property type="evidence" value="ECO:0007669"/>
    <property type="project" value="TreeGrafter"/>
</dbReference>
<accession>A0A6J0KBK6</accession>
<dbReference type="Proteomes" id="UP000504610">
    <property type="component" value="Chromosome 7"/>
</dbReference>
<dbReference type="GO" id="GO:0046983">
    <property type="term" value="F:protein dimerization activity"/>
    <property type="evidence" value="ECO:0007669"/>
    <property type="project" value="InterPro"/>
</dbReference>
<dbReference type="KEGG" id="rsz:108817556"/>
<dbReference type="InterPro" id="IPR036879">
    <property type="entry name" value="TF_MADSbox_sf"/>
</dbReference>